<organism evidence="1 2">
    <name type="scientific">Brevundimonas nasdae</name>
    <dbReference type="NCBI Taxonomy" id="172043"/>
    <lineage>
        <taxon>Bacteria</taxon>
        <taxon>Pseudomonadati</taxon>
        <taxon>Pseudomonadota</taxon>
        <taxon>Alphaproteobacteria</taxon>
        <taxon>Caulobacterales</taxon>
        <taxon>Caulobacteraceae</taxon>
        <taxon>Brevundimonas</taxon>
    </lineage>
</organism>
<accession>A0A0B4C5I8</accession>
<dbReference type="STRING" id="172043.RM53_13355"/>
<dbReference type="Proteomes" id="UP000031166">
    <property type="component" value="Unassembled WGS sequence"/>
</dbReference>
<sequence length="363" mass="39952">MRRLTFRQWVGYAGFAAVFVLTAAVAVWSGDILRAGLDPQVPFQTYKPPPAPDYRKTSSWALIDQGAPNQAAVFFVMPTTFDGGAEWNGPIDDARANAYMRRVVLPNYASPFAREGRVSAPLYRQASLYTRLTLRDDAREARAFAYEDVKTAFELWLQQHPSGPIVIAGVEQGGELTARLVRDQLRANPALKDRLIAVYLIETLVGREMFRQAISPCDVADQTGCIVAWASVQDGDEPGARRKLRRALEWDDRGDLVNLSADAICVNPVTGAASQPRAPARQHSGATNATGLEWGARPALTGRLISTECRGGLLWHSAPDADFLTAGGSWADRRKIVPYNLFYGDIERDVSVRLAAWRAKHGL</sequence>
<comment type="caution">
    <text evidence="1">The sequence shown here is derived from an EMBL/GenBank/DDBJ whole genome shotgun (WGS) entry which is preliminary data.</text>
</comment>
<evidence type="ECO:0000313" key="2">
    <source>
        <dbReference type="Proteomes" id="UP000031166"/>
    </source>
</evidence>
<dbReference type="Pfam" id="PF11288">
    <property type="entry name" value="DUF3089"/>
    <property type="match status" value="1"/>
</dbReference>
<dbReference type="RefSeq" id="WP_039247487.1">
    <property type="nucleotide sequence ID" value="NZ_JWSY01000024.1"/>
</dbReference>
<proteinExistence type="predicted"/>
<name>A0A0B4C5I8_9CAUL</name>
<evidence type="ECO:0000313" key="1">
    <source>
        <dbReference type="EMBL" id="KIC56289.1"/>
    </source>
</evidence>
<evidence type="ECO:0008006" key="3">
    <source>
        <dbReference type="Google" id="ProtNLM"/>
    </source>
</evidence>
<protein>
    <recommendedName>
        <fullName evidence="3">DUF3089 domain-containing protein</fullName>
    </recommendedName>
</protein>
<dbReference type="AlphaFoldDB" id="A0A0B4C5I8"/>
<dbReference type="InterPro" id="IPR021440">
    <property type="entry name" value="DUF3089"/>
</dbReference>
<reference evidence="1 2" key="1">
    <citation type="submission" date="2014-12" db="EMBL/GenBank/DDBJ databases">
        <title>Genome sequencing of Brevundimonas nasdae TPW30.</title>
        <authorList>
            <person name="Tan P.W."/>
            <person name="Chan K.-G."/>
        </authorList>
    </citation>
    <scope>NUCLEOTIDE SEQUENCE [LARGE SCALE GENOMIC DNA]</scope>
    <source>
        <strain evidence="1 2">TPW30</strain>
    </source>
</reference>
<gene>
    <name evidence="1" type="ORF">RM53_13355</name>
</gene>
<dbReference type="EMBL" id="JWSY01000024">
    <property type="protein sequence ID" value="KIC56289.1"/>
    <property type="molecule type" value="Genomic_DNA"/>
</dbReference>